<dbReference type="Proteomes" id="UP000030960">
    <property type="component" value="Unassembled WGS sequence"/>
</dbReference>
<dbReference type="EMBL" id="JSUQ01000011">
    <property type="protein sequence ID" value="KHQ52481.1"/>
    <property type="molecule type" value="Genomic_DNA"/>
</dbReference>
<feature type="region of interest" description="Disordered" evidence="1">
    <location>
        <begin position="95"/>
        <end position="115"/>
    </location>
</feature>
<dbReference type="GO" id="GO:0044780">
    <property type="term" value="P:bacterial-type flagellum assembly"/>
    <property type="evidence" value="ECO:0007669"/>
    <property type="project" value="InterPro"/>
</dbReference>
<protein>
    <recommendedName>
        <fullName evidence="4">FlgN protein</fullName>
    </recommendedName>
</protein>
<reference evidence="2 3" key="1">
    <citation type="submission" date="2014-10" db="EMBL/GenBank/DDBJ databases">
        <title>Genome sequence of Ponticoccus sp. strain UMTAT08 isolated from clonal culture of toxic dinoflagellate Alexandrium tamiyavanichii.</title>
        <authorList>
            <person name="Gan H.Y."/>
            <person name="Muhd D.-D."/>
            <person name="Mohd Noor M.E."/>
            <person name="Yeong Y.S."/>
            <person name="Usup G."/>
        </authorList>
    </citation>
    <scope>NUCLEOTIDE SEQUENCE [LARGE SCALE GENOMIC DNA]</scope>
    <source>
        <strain evidence="2 3">UMTAT08</strain>
    </source>
</reference>
<dbReference type="GeneID" id="66502081"/>
<comment type="caution">
    <text evidence="2">The sequence shown here is derived from an EMBL/GenBank/DDBJ whole genome shotgun (WGS) entry which is preliminary data.</text>
</comment>
<dbReference type="SUPFAM" id="SSF140566">
    <property type="entry name" value="FlgN-like"/>
    <property type="match status" value="1"/>
</dbReference>
<accession>A0A0B3S736</accession>
<organism evidence="2 3">
    <name type="scientific">Mameliella alba</name>
    <dbReference type="NCBI Taxonomy" id="561184"/>
    <lineage>
        <taxon>Bacteria</taxon>
        <taxon>Pseudomonadati</taxon>
        <taxon>Pseudomonadota</taxon>
        <taxon>Alphaproteobacteria</taxon>
        <taxon>Rhodobacterales</taxon>
        <taxon>Roseobacteraceae</taxon>
        <taxon>Mameliella</taxon>
    </lineage>
</organism>
<dbReference type="STRING" id="561184.SAMN05216376_109107"/>
<dbReference type="AlphaFoldDB" id="A0A0B3S736"/>
<accession>A0A225PUB3</accession>
<evidence type="ECO:0000313" key="2">
    <source>
        <dbReference type="EMBL" id="KHQ52481.1"/>
    </source>
</evidence>
<proteinExistence type="predicted"/>
<dbReference type="InterPro" id="IPR036679">
    <property type="entry name" value="FlgN-like_sf"/>
</dbReference>
<sequence>MTDQTLTNRLKSLLEAERKALLEGDFDRLAELMAEKQGLAEDLENAPLRAEEVAPIKDGLRRNQELFDQALAGLRNVAARIGDLNRVRKATDTYDAKGRRQTIDAPASKRLERRA</sequence>
<dbReference type="OrthoDB" id="7862860at2"/>
<keyword evidence="3" id="KW-1185">Reference proteome</keyword>
<evidence type="ECO:0008006" key="4">
    <source>
        <dbReference type="Google" id="ProtNLM"/>
    </source>
</evidence>
<gene>
    <name evidence="2" type="ORF">OA50_02956</name>
</gene>
<accession>A0A225QSD0</accession>
<dbReference type="Gene3D" id="1.20.58.300">
    <property type="entry name" value="FlgN-like"/>
    <property type="match status" value="1"/>
</dbReference>
<evidence type="ECO:0000313" key="3">
    <source>
        <dbReference type="Proteomes" id="UP000030960"/>
    </source>
</evidence>
<dbReference type="RefSeq" id="WP_043142942.1">
    <property type="nucleotide sequence ID" value="NZ_BMGQ01000007.1"/>
</dbReference>
<evidence type="ECO:0000256" key="1">
    <source>
        <dbReference type="SAM" id="MobiDB-lite"/>
    </source>
</evidence>
<name>A0A0B3S736_9RHOB</name>